<feature type="compositionally biased region" description="Low complexity" evidence="1">
    <location>
        <begin position="110"/>
        <end position="123"/>
    </location>
</feature>
<gene>
    <name evidence="2" type="ORF">Taro_025526</name>
</gene>
<dbReference type="AlphaFoldDB" id="A0A843VGT3"/>
<name>A0A843VGT3_COLES</name>
<proteinExistence type="predicted"/>
<dbReference type="Proteomes" id="UP000652761">
    <property type="component" value="Unassembled WGS sequence"/>
</dbReference>
<dbReference type="EMBL" id="NMUH01001497">
    <property type="protein sequence ID" value="MQL92890.1"/>
    <property type="molecule type" value="Genomic_DNA"/>
</dbReference>
<feature type="non-terminal residue" evidence="2">
    <location>
        <position position="142"/>
    </location>
</feature>
<evidence type="ECO:0000313" key="2">
    <source>
        <dbReference type="EMBL" id="MQL92890.1"/>
    </source>
</evidence>
<comment type="caution">
    <text evidence="2">The sequence shown here is derived from an EMBL/GenBank/DDBJ whole genome shotgun (WGS) entry which is preliminary data.</text>
</comment>
<keyword evidence="3" id="KW-1185">Reference proteome</keyword>
<evidence type="ECO:0000256" key="1">
    <source>
        <dbReference type="SAM" id="MobiDB-lite"/>
    </source>
</evidence>
<protein>
    <submittedName>
        <fullName evidence="2">Uncharacterized protein</fullName>
    </submittedName>
</protein>
<reference evidence="2" key="1">
    <citation type="submission" date="2017-07" db="EMBL/GenBank/DDBJ databases">
        <title>Taro Niue Genome Assembly and Annotation.</title>
        <authorList>
            <person name="Atibalentja N."/>
            <person name="Keating K."/>
            <person name="Fields C.J."/>
        </authorList>
    </citation>
    <scope>NUCLEOTIDE SEQUENCE</scope>
    <source>
        <strain evidence="2">Niue_2</strain>
        <tissue evidence="2">Leaf</tissue>
    </source>
</reference>
<accession>A0A843VGT3</accession>
<sequence length="142" mass="15276">ASKALNPELHYLYNLPLSPLNQGGEAGRPYAEALREERENLTQPSITHPLHSLHTGDVQEACFGAGGERPAEDYRALLLWPNEGGEVEVPPSPSTRGHCTDMIIATPWAQSTQSTGGSTWSTGDPFIANESPAASASIREIR</sequence>
<feature type="region of interest" description="Disordered" evidence="1">
    <location>
        <begin position="108"/>
        <end position="142"/>
    </location>
</feature>
<evidence type="ECO:0000313" key="3">
    <source>
        <dbReference type="Proteomes" id="UP000652761"/>
    </source>
</evidence>
<organism evidence="2 3">
    <name type="scientific">Colocasia esculenta</name>
    <name type="common">Wild taro</name>
    <name type="synonym">Arum esculentum</name>
    <dbReference type="NCBI Taxonomy" id="4460"/>
    <lineage>
        <taxon>Eukaryota</taxon>
        <taxon>Viridiplantae</taxon>
        <taxon>Streptophyta</taxon>
        <taxon>Embryophyta</taxon>
        <taxon>Tracheophyta</taxon>
        <taxon>Spermatophyta</taxon>
        <taxon>Magnoliopsida</taxon>
        <taxon>Liliopsida</taxon>
        <taxon>Araceae</taxon>
        <taxon>Aroideae</taxon>
        <taxon>Colocasieae</taxon>
        <taxon>Colocasia</taxon>
    </lineage>
</organism>